<accession>A0A2P5WFT2</accession>
<dbReference type="AlphaFoldDB" id="A0A2P5WFT2"/>
<proteinExistence type="predicted"/>
<gene>
    <name evidence="1" type="ORF">GOBAR_AA30715</name>
</gene>
<evidence type="ECO:0000313" key="1">
    <source>
        <dbReference type="EMBL" id="PPR89967.1"/>
    </source>
</evidence>
<sequence>MSSQPSNIEANGDDPLPMPLRLVLNGEGNEISKIDDVPVVAPGTSASQHREGERWIWRLRVSKSFSSLNSSVYKPSAVPNSRTLSWWTNLPRQNCTVPRSS</sequence>
<dbReference type="Proteomes" id="UP000239757">
    <property type="component" value="Unassembled WGS sequence"/>
</dbReference>
<reference evidence="1 2" key="1">
    <citation type="submission" date="2015-01" db="EMBL/GenBank/DDBJ databases">
        <title>Genome of allotetraploid Gossypium barbadense reveals genomic plasticity and fiber elongation in cotton evolution.</title>
        <authorList>
            <person name="Chen X."/>
            <person name="Liu X."/>
            <person name="Zhao B."/>
            <person name="Zheng H."/>
            <person name="Hu Y."/>
            <person name="Lu G."/>
            <person name="Yang C."/>
            <person name="Chen J."/>
            <person name="Shan C."/>
            <person name="Zhang L."/>
            <person name="Zhou Y."/>
            <person name="Wang L."/>
            <person name="Guo W."/>
            <person name="Bai Y."/>
            <person name="Ruan J."/>
            <person name="Shangguan X."/>
            <person name="Mao Y."/>
            <person name="Jiang J."/>
            <person name="Zhu Y."/>
            <person name="Lei J."/>
            <person name="Kang H."/>
            <person name="Chen S."/>
            <person name="He X."/>
            <person name="Wang R."/>
            <person name="Wang Y."/>
            <person name="Chen J."/>
            <person name="Wang L."/>
            <person name="Yu S."/>
            <person name="Wang B."/>
            <person name="Wei J."/>
            <person name="Song S."/>
            <person name="Lu X."/>
            <person name="Gao Z."/>
            <person name="Gu W."/>
            <person name="Deng X."/>
            <person name="Ma D."/>
            <person name="Wang S."/>
            <person name="Liang W."/>
            <person name="Fang L."/>
            <person name="Cai C."/>
            <person name="Zhu X."/>
            <person name="Zhou B."/>
            <person name="Zhang Y."/>
            <person name="Chen Z."/>
            <person name="Xu S."/>
            <person name="Zhu R."/>
            <person name="Wang S."/>
            <person name="Zhang T."/>
            <person name="Zhao G."/>
        </authorList>
    </citation>
    <scope>NUCLEOTIDE SEQUENCE [LARGE SCALE GENOMIC DNA]</scope>
    <source>
        <strain evidence="2">cv. Xinhai21</strain>
        <tissue evidence="1">Leaf</tissue>
    </source>
</reference>
<evidence type="ECO:0000313" key="2">
    <source>
        <dbReference type="Proteomes" id="UP000239757"/>
    </source>
</evidence>
<dbReference type="EMBL" id="KZ667769">
    <property type="protein sequence ID" value="PPR89967.1"/>
    <property type="molecule type" value="Genomic_DNA"/>
</dbReference>
<organism evidence="1 2">
    <name type="scientific">Gossypium barbadense</name>
    <name type="common">Sea Island cotton</name>
    <name type="synonym">Hibiscus barbadensis</name>
    <dbReference type="NCBI Taxonomy" id="3634"/>
    <lineage>
        <taxon>Eukaryota</taxon>
        <taxon>Viridiplantae</taxon>
        <taxon>Streptophyta</taxon>
        <taxon>Embryophyta</taxon>
        <taxon>Tracheophyta</taxon>
        <taxon>Spermatophyta</taxon>
        <taxon>Magnoliopsida</taxon>
        <taxon>eudicotyledons</taxon>
        <taxon>Gunneridae</taxon>
        <taxon>Pentapetalae</taxon>
        <taxon>rosids</taxon>
        <taxon>malvids</taxon>
        <taxon>Malvales</taxon>
        <taxon>Malvaceae</taxon>
        <taxon>Malvoideae</taxon>
        <taxon>Gossypium</taxon>
    </lineage>
</organism>
<protein>
    <submittedName>
        <fullName evidence="1">Uncharacterized protein</fullName>
    </submittedName>
</protein>
<name>A0A2P5WFT2_GOSBA</name>